<evidence type="ECO:0000313" key="3">
    <source>
        <dbReference type="Proteomes" id="UP000323317"/>
    </source>
</evidence>
<keyword evidence="1" id="KW-0472">Membrane</keyword>
<dbReference type="RefSeq" id="WP_148947355.1">
    <property type="nucleotide sequence ID" value="NZ_JBNIKK010000019.1"/>
</dbReference>
<feature type="transmembrane region" description="Helical" evidence="1">
    <location>
        <begin position="36"/>
        <end position="55"/>
    </location>
</feature>
<sequence>MKEFRENLKYAGIILGVSMLIFLAAGYGSGSYNWNTFYLFFMGAVFGNSVGLMRNKQNFSGNLKRNLK</sequence>
<dbReference type="AlphaFoldDB" id="A0A5D4KC45"/>
<dbReference type="Proteomes" id="UP000323317">
    <property type="component" value="Unassembled WGS sequence"/>
</dbReference>
<dbReference type="EMBL" id="VTEH01000011">
    <property type="protein sequence ID" value="TYR74526.1"/>
    <property type="molecule type" value="Genomic_DNA"/>
</dbReference>
<evidence type="ECO:0000256" key="1">
    <source>
        <dbReference type="SAM" id="Phobius"/>
    </source>
</evidence>
<keyword evidence="1" id="KW-1133">Transmembrane helix</keyword>
<reference evidence="2 3" key="1">
    <citation type="submission" date="2019-08" db="EMBL/GenBank/DDBJ databases">
        <title>Bacillus genomes from the desert of Cuatro Cienegas, Coahuila.</title>
        <authorList>
            <person name="Olmedo-Alvarez G."/>
        </authorList>
    </citation>
    <scope>NUCLEOTIDE SEQUENCE [LARGE SCALE GENOMIC DNA]</scope>
    <source>
        <strain evidence="2 3">CH40_1T</strain>
    </source>
</reference>
<keyword evidence="1" id="KW-0812">Transmembrane</keyword>
<gene>
    <name evidence="2" type="ORF">FZC79_13690</name>
</gene>
<accession>A0A5D4KC45</accession>
<evidence type="ECO:0000313" key="2">
    <source>
        <dbReference type="EMBL" id="TYR74526.1"/>
    </source>
</evidence>
<proteinExistence type="predicted"/>
<comment type="caution">
    <text evidence="2">The sequence shown here is derived from an EMBL/GenBank/DDBJ whole genome shotgun (WGS) entry which is preliminary data.</text>
</comment>
<organism evidence="2 3">
    <name type="scientific">Rossellomorea vietnamensis</name>
    <dbReference type="NCBI Taxonomy" id="218284"/>
    <lineage>
        <taxon>Bacteria</taxon>
        <taxon>Bacillati</taxon>
        <taxon>Bacillota</taxon>
        <taxon>Bacilli</taxon>
        <taxon>Bacillales</taxon>
        <taxon>Bacillaceae</taxon>
        <taxon>Rossellomorea</taxon>
    </lineage>
</organism>
<feature type="transmembrane region" description="Helical" evidence="1">
    <location>
        <begin position="12"/>
        <end position="30"/>
    </location>
</feature>
<protein>
    <submittedName>
        <fullName evidence="2">Uncharacterized protein</fullName>
    </submittedName>
</protein>
<name>A0A5D4KC45_9BACI</name>